<reference evidence="1" key="1">
    <citation type="submission" date="1997-09" db="EMBL/GenBank/DDBJ databases">
        <title>Isolation and Cloning of Novel C2-H2 Type Zinc Finger Protein Gene in Human Liver Tissue.</title>
        <authorList>
            <person name="Wu G."/>
            <person name="Yu L."/>
            <person name="Sun X."/>
            <person name="Wu M."/>
            <person name="Fan Y."/>
            <person name="Jiang C."/>
            <person name="Zheng Q."/>
            <person name="Zhang Q."/>
            <person name="Zhao S."/>
        </authorList>
    </citation>
    <scope>NUCLEOTIDE SEQUENCE</scope>
    <source>
        <tissue evidence="1">Liver</tissue>
    </source>
</reference>
<feature type="non-terminal residue" evidence="1">
    <location>
        <position position="58"/>
    </location>
</feature>
<proteinExistence type="evidence at transcript level"/>
<feature type="non-terminal residue" evidence="1">
    <location>
        <position position="1"/>
    </location>
</feature>
<dbReference type="EMBL" id="AF024701">
    <property type="protein sequence ID" value="AAB81091.1"/>
    <property type="molecule type" value="mRNA"/>
</dbReference>
<evidence type="ECO:0000313" key="1">
    <source>
        <dbReference type="EMBL" id="AAB81091.1"/>
    </source>
</evidence>
<dbReference type="AlphaFoldDB" id="O14853"/>
<sequence>SVNSPSVMLPSLILLSSSTQERSLIHAMSVEKASVTSQLFVFTREFTWERNSLSVTCV</sequence>
<accession>O14853</accession>
<organism evidence="1">
    <name type="scientific">Homo sapiens</name>
    <name type="common">Human</name>
    <dbReference type="NCBI Taxonomy" id="9606"/>
    <lineage>
        <taxon>Eukaryota</taxon>
        <taxon>Metazoa</taxon>
        <taxon>Chordata</taxon>
        <taxon>Craniata</taxon>
        <taxon>Vertebrata</taxon>
        <taxon>Euteleostomi</taxon>
        <taxon>Mammalia</taxon>
        <taxon>Eutheria</taxon>
        <taxon>Euarchontoglires</taxon>
        <taxon>Primates</taxon>
        <taxon>Haplorrhini</taxon>
        <taxon>Catarrhini</taxon>
        <taxon>Hominidae</taxon>
        <taxon>Homo</taxon>
    </lineage>
</organism>
<protein>
    <submittedName>
        <fullName evidence="1">Zinc finger protein</fullName>
    </submittedName>
</protein>
<name>O14853_HUMAN</name>